<dbReference type="AlphaFoldDB" id="A0A1F5AZV4"/>
<protein>
    <recommendedName>
        <fullName evidence="3">SHS2 domain-containing protein</fullName>
    </recommendedName>
</protein>
<sequence length="376" mass="41853">MKLPNIFKIFKQERYVGVDIGTSSIKIVELSKIRDTFRLENYGEIKFSEKEAPMEVYEQSPLKMLDEDVADLLKKIIADTGVSAKQAAFSLPVFSSFSTIIELPPMPKEDMEKAIQFEARQYVPIPISEVSIDSLVIGEEKKKHDEQKNSSSKEEIQQAQQQKLKKKHLEVLLVAVPNEIKKKYQHIAELAELVLVALEMETFPMARALLKGSRGISIVVDIGARSTDICIVDEGVVRISHNLEFSGVDITKAYSAFTGANFVEAEVKKKVIGLNLTPGQLSEAKELTGVVDGIIGETERIIHSYFNKTGRQVQQVVLAGGVSRMPGFLERFHEHLSLPIVIGNPFEGLIYPQELTKTLNDIGPTFAVAVGLAMRR</sequence>
<dbReference type="InterPro" id="IPR005883">
    <property type="entry name" value="PilM"/>
</dbReference>
<proteinExistence type="predicted"/>
<dbReference type="Gene3D" id="3.30.1490.300">
    <property type="match status" value="1"/>
</dbReference>
<dbReference type="Proteomes" id="UP000176639">
    <property type="component" value="Unassembled WGS sequence"/>
</dbReference>
<evidence type="ECO:0000313" key="1">
    <source>
        <dbReference type="EMBL" id="OGD23930.1"/>
    </source>
</evidence>
<dbReference type="Gene3D" id="3.30.420.40">
    <property type="match status" value="2"/>
</dbReference>
<comment type="caution">
    <text evidence="1">The sequence shown here is derived from an EMBL/GenBank/DDBJ whole genome shotgun (WGS) entry which is preliminary data.</text>
</comment>
<evidence type="ECO:0008006" key="3">
    <source>
        <dbReference type="Google" id="ProtNLM"/>
    </source>
</evidence>
<dbReference type="Pfam" id="PF11104">
    <property type="entry name" value="PilM_2"/>
    <property type="match status" value="1"/>
</dbReference>
<dbReference type="InterPro" id="IPR043129">
    <property type="entry name" value="ATPase_NBD"/>
</dbReference>
<evidence type="ECO:0000313" key="2">
    <source>
        <dbReference type="Proteomes" id="UP000176639"/>
    </source>
</evidence>
<name>A0A1F5AZV4_9BACT</name>
<organism evidence="1 2">
    <name type="scientific">Candidatus Azambacteria bacterium RBG_16_47_10</name>
    <dbReference type="NCBI Taxonomy" id="1797292"/>
    <lineage>
        <taxon>Bacteria</taxon>
        <taxon>Candidatus Azamiibacteriota</taxon>
    </lineage>
</organism>
<dbReference type="InterPro" id="IPR050696">
    <property type="entry name" value="FtsA/MreB"/>
</dbReference>
<reference evidence="1 2" key="1">
    <citation type="journal article" date="2016" name="Nat. Commun.">
        <title>Thousands of microbial genomes shed light on interconnected biogeochemical processes in an aquifer system.</title>
        <authorList>
            <person name="Anantharaman K."/>
            <person name="Brown C.T."/>
            <person name="Hug L.A."/>
            <person name="Sharon I."/>
            <person name="Castelle C.J."/>
            <person name="Probst A.J."/>
            <person name="Thomas B.C."/>
            <person name="Singh A."/>
            <person name="Wilkins M.J."/>
            <person name="Karaoz U."/>
            <person name="Brodie E.L."/>
            <person name="Williams K.H."/>
            <person name="Hubbard S.S."/>
            <person name="Banfield J.F."/>
        </authorList>
    </citation>
    <scope>NUCLEOTIDE SEQUENCE [LARGE SCALE GENOMIC DNA]</scope>
</reference>
<gene>
    <name evidence="1" type="ORF">A2Z10_02280</name>
</gene>
<dbReference type="CDD" id="cd24049">
    <property type="entry name" value="ASKHA_NBD_PilM"/>
    <property type="match status" value="1"/>
</dbReference>
<dbReference type="PANTHER" id="PTHR32432:SF3">
    <property type="entry name" value="ETHANOLAMINE UTILIZATION PROTEIN EUTJ"/>
    <property type="match status" value="1"/>
</dbReference>
<dbReference type="EMBL" id="MEYI01000022">
    <property type="protein sequence ID" value="OGD23930.1"/>
    <property type="molecule type" value="Genomic_DNA"/>
</dbReference>
<dbReference type="SUPFAM" id="SSF53067">
    <property type="entry name" value="Actin-like ATPase domain"/>
    <property type="match status" value="2"/>
</dbReference>
<accession>A0A1F5AZV4</accession>
<dbReference type="PANTHER" id="PTHR32432">
    <property type="entry name" value="CELL DIVISION PROTEIN FTSA-RELATED"/>
    <property type="match status" value="1"/>
</dbReference>
<dbReference type="PIRSF" id="PIRSF019169">
    <property type="entry name" value="PilM"/>
    <property type="match status" value="1"/>
</dbReference>
<dbReference type="NCBIfam" id="TIGR01175">
    <property type="entry name" value="pilM"/>
    <property type="match status" value="1"/>
</dbReference>